<keyword evidence="2" id="KW-1185">Reference proteome</keyword>
<dbReference type="AlphaFoldDB" id="A0A5P1F4Q6"/>
<protein>
    <submittedName>
        <fullName evidence="1">Uncharacterized protein</fullName>
    </submittedName>
</protein>
<evidence type="ECO:0000313" key="2">
    <source>
        <dbReference type="Proteomes" id="UP000243459"/>
    </source>
</evidence>
<sequence>MAYFEFQPVENNIIDQSLDPVNLANVEVGKELSDSTSYSQIQVSREKRRISEYQSSKDNRGKATKGGEGCITTIKITRTVPSSYANGKTMSGYNVMHLELTVLREVAGIDKMMGKCCFVMEEGFNQTIEHV</sequence>
<gene>
    <name evidence="1" type="ORF">A4U43_C04F27810</name>
</gene>
<dbReference type="Gramene" id="ONK73152">
    <property type="protein sequence ID" value="ONK73152"/>
    <property type="gene ID" value="A4U43_C04F27810"/>
</dbReference>
<reference evidence="2" key="1">
    <citation type="journal article" date="2017" name="Nat. Commun.">
        <title>The asparagus genome sheds light on the origin and evolution of a young Y chromosome.</title>
        <authorList>
            <person name="Harkess A."/>
            <person name="Zhou J."/>
            <person name="Xu C."/>
            <person name="Bowers J.E."/>
            <person name="Van der Hulst R."/>
            <person name="Ayyampalayam S."/>
            <person name="Mercati F."/>
            <person name="Riccardi P."/>
            <person name="McKain M.R."/>
            <person name="Kakrana A."/>
            <person name="Tang H."/>
            <person name="Ray J."/>
            <person name="Groenendijk J."/>
            <person name="Arikit S."/>
            <person name="Mathioni S.M."/>
            <person name="Nakano M."/>
            <person name="Shan H."/>
            <person name="Telgmann-Rauber A."/>
            <person name="Kanno A."/>
            <person name="Yue Z."/>
            <person name="Chen H."/>
            <person name="Li W."/>
            <person name="Chen Y."/>
            <person name="Xu X."/>
            <person name="Zhang Y."/>
            <person name="Luo S."/>
            <person name="Chen H."/>
            <person name="Gao J."/>
            <person name="Mao Z."/>
            <person name="Pires J.C."/>
            <person name="Luo M."/>
            <person name="Kudrna D."/>
            <person name="Wing R.A."/>
            <person name="Meyers B.C."/>
            <person name="Yi K."/>
            <person name="Kong H."/>
            <person name="Lavrijsen P."/>
            <person name="Sunseri F."/>
            <person name="Falavigna A."/>
            <person name="Ye Y."/>
            <person name="Leebens-Mack J.H."/>
            <person name="Chen G."/>
        </authorList>
    </citation>
    <scope>NUCLEOTIDE SEQUENCE [LARGE SCALE GENOMIC DNA]</scope>
    <source>
        <strain evidence="2">cv. DH0086</strain>
    </source>
</reference>
<organism evidence="1 2">
    <name type="scientific">Asparagus officinalis</name>
    <name type="common">Garden asparagus</name>
    <dbReference type="NCBI Taxonomy" id="4686"/>
    <lineage>
        <taxon>Eukaryota</taxon>
        <taxon>Viridiplantae</taxon>
        <taxon>Streptophyta</taxon>
        <taxon>Embryophyta</taxon>
        <taxon>Tracheophyta</taxon>
        <taxon>Spermatophyta</taxon>
        <taxon>Magnoliopsida</taxon>
        <taxon>Liliopsida</taxon>
        <taxon>Asparagales</taxon>
        <taxon>Asparagaceae</taxon>
        <taxon>Asparagoideae</taxon>
        <taxon>Asparagus</taxon>
    </lineage>
</organism>
<accession>A0A5P1F4Q6</accession>
<proteinExistence type="predicted"/>
<dbReference type="EMBL" id="CM007384">
    <property type="protein sequence ID" value="ONK73152.1"/>
    <property type="molecule type" value="Genomic_DNA"/>
</dbReference>
<name>A0A5P1F4Q6_ASPOF</name>
<dbReference type="Proteomes" id="UP000243459">
    <property type="component" value="Chromosome 4"/>
</dbReference>
<evidence type="ECO:0000313" key="1">
    <source>
        <dbReference type="EMBL" id="ONK73152.1"/>
    </source>
</evidence>